<feature type="domain" description="CMP/dCMP-type deaminase" evidence="16">
    <location>
        <begin position="1"/>
        <end position="130"/>
    </location>
</feature>
<dbReference type="GO" id="GO:0055086">
    <property type="term" value="P:nucleobase-containing small molecule metabolic process"/>
    <property type="evidence" value="ECO:0007669"/>
    <property type="project" value="UniProtKB-ARBA"/>
</dbReference>
<feature type="binding site" evidence="14">
    <location>
        <position position="53"/>
    </location>
    <ligand>
        <name>Zn(2+)</name>
        <dbReference type="ChEBI" id="CHEBI:29105"/>
        <note>catalytic</note>
    </ligand>
</feature>
<gene>
    <name evidence="17" type="ORF">GTP23_18450</name>
</gene>
<keyword evidence="6 14" id="KW-0479">Metal-binding</keyword>
<dbReference type="GO" id="GO:0004126">
    <property type="term" value="F:cytidine deaminase activity"/>
    <property type="evidence" value="ECO:0007669"/>
    <property type="project" value="UniProtKB-UniRule"/>
</dbReference>
<evidence type="ECO:0000256" key="14">
    <source>
        <dbReference type="PIRSR" id="PIRSR606262-3"/>
    </source>
</evidence>
<evidence type="ECO:0000313" key="17">
    <source>
        <dbReference type="EMBL" id="MYN47028.1"/>
    </source>
</evidence>
<dbReference type="SUPFAM" id="SSF53927">
    <property type="entry name" value="Cytidine deaminase-like"/>
    <property type="match status" value="1"/>
</dbReference>
<dbReference type="NCBIfam" id="NF004064">
    <property type="entry name" value="PRK05578.1"/>
    <property type="match status" value="1"/>
</dbReference>
<name>A0A845I6F1_9BURK</name>
<dbReference type="Pfam" id="PF00383">
    <property type="entry name" value="dCMP_cyt_deam_1"/>
    <property type="match status" value="1"/>
</dbReference>
<dbReference type="Proteomes" id="UP000444316">
    <property type="component" value="Unassembled WGS sequence"/>
</dbReference>
<dbReference type="RefSeq" id="WP_161036458.1">
    <property type="nucleotide sequence ID" value="NZ_WWCL01000004.1"/>
</dbReference>
<dbReference type="NCBIfam" id="TIGR01354">
    <property type="entry name" value="cyt_deam_tetra"/>
    <property type="match status" value="1"/>
</dbReference>
<reference evidence="17" key="1">
    <citation type="submission" date="2019-12" db="EMBL/GenBank/DDBJ databases">
        <title>Novel species isolated from a subtropical stream in China.</title>
        <authorList>
            <person name="Lu H."/>
        </authorList>
    </citation>
    <scope>NUCLEOTIDE SEQUENCE [LARGE SCALE GENOMIC DNA]</scope>
    <source>
        <strain evidence="17">FT93W</strain>
    </source>
</reference>
<evidence type="ECO:0000313" key="18">
    <source>
        <dbReference type="Proteomes" id="UP000444316"/>
    </source>
</evidence>
<dbReference type="GO" id="GO:0005829">
    <property type="term" value="C:cytosol"/>
    <property type="evidence" value="ECO:0007669"/>
    <property type="project" value="TreeGrafter"/>
</dbReference>
<organism evidence="17 18">
    <name type="scientific">Duganella fentianensis</name>
    <dbReference type="NCBI Taxonomy" id="2692177"/>
    <lineage>
        <taxon>Bacteria</taxon>
        <taxon>Pseudomonadati</taxon>
        <taxon>Pseudomonadota</taxon>
        <taxon>Betaproteobacteria</taxon>
        <taxon>Burkholderiales</taxon>
        <taxon>Oxalobacteraceae</taxon>
        <taxon>Telluria group</taxon>
        <taxon>Duganella</taxon>
    </lineage>
</organism>
<dbReference type="FunFam" id="3.40.140.10:FF:000008">
    <property type="entry name" value="Cytidine deaminase"/>
    <property type="match status" value="1"/>
</dbReference>
<protein>
    <recommendedName>
        <fullName evidence="5 15">Cytidine deaminase</fullName>
        <ecNumber evidence="4 15">3.5.4.5</ecNumber>
    </recommendedName>
    <alternativeName>
        <fullName evidence="9 15">Cytidine aminohydrolase</fullName>
    </alternativeName>
</protein>
<evidence type="ECO:0000256" key="9">
    <source>
        <dbReference type="ARBA" id="ARBA00032005"/>
    </source>
</evidence>
<dbReference type="EMBL" id="WWCL01000004">
    <property type="protein sequence ID" value="MYN47028.1"/>
    <property type="molecule type" value="Genomic_DNA"/>
</dbReference>
<evidence type="ECO:0000256" key="2">
    <source>
        <dbReference type="ARBA" id="ARBA00003949"/>
    </source>
</evidence>
<keyword evidence="7 15" id="KW-0378">Hydrolase</keyword>
<comment type="catalytic activity">
    <reaction evidence="11 15">
        <text>cytidine + H2O + H(+) = uridine + NH4(+)</text>
        <dbReference type="Rhea" id="RHEA:16069"/>
        <dbReference type="ChEBI" id="CHEBI:15377"/>
        <dbReference type="ChEBI" id="CHEBI:15378"/>
        <dbReference type="ChEBI" id="CHEBI:16704"/>
        <dbReference type="ChEBI" id="CHEBI:17562"/>
        <dbReference type="ChEBI" id="CHEBI:28938"/>
        <dbReference type="EC" id="3.5.4.5"/>
    </reaction>
</comment>
<accession>A0A845I6F1</accession>
<evidence type="ECO:0000256" key="8">
    <source>
        <dbReference type="ARBA" id="ARBA00022833"/>
    </source>
</evidence>
<dbReference type="PANTHER" id="PTHR11644:SF2">
    <property type="entry name" value="CYTIDINE DEAMINASE"/>
    <property type="match status" value="1"/>
</dbReference>
<evidence type="ECO:0000256" key="3">
    <source>
        <dbReference type="ARBA" id="ARBA00006576"/>
    </source>
</evidence>
<proteinExistence type="inferred from homology"/>
<dbReference type="PROSITE" id="PS51747">
    <property type="entry name" value="CYT_DCMP_DEAMINASES_2"/>
    <property type="match status" value="1"/>
</dbReference>
<dbReference type="PANTHER" id="PTHR11644">
    <property type="entry name" value="CYTIDINE DEAMINASE"/>
    <property type="match status" value="1"/>
</dbReference>
<evidence type="ECO:0000259" key="16">
    <source>
        <dbReference type="PROSITE" id="PS51747"/>
    </source>
</evidence>
<dbReference type="InterPro" id="IPR050202">
    <property type="entry name" value="Cyt/Deoxycyt_deaminase"/>
</dbReference>
<comment type="catalytic activity">
    <reaction evidence="10 15">
        <text>2'-deoxycytidine + H2O + H(+) = 2'-deoxyuridine + NH4(+)</text>
        <dbReference type="Rhea" id="RHEA:13433"/>
        <dbReference type="ChEBI" id="CHEBI:15377"/>
        <dbReference type="ChEBI" id="CHEBI:15378"/>
        <dbReference type="ChEBI" id="CHEBI:15698"/>
        <dbReference type="ChEBI" id="CHEBI:16450"/>
        <dbReference type="ChEBI" id="CHEBI:28938"/>
        <dbReference type="EC" id="3.5.4.5"/>
    </reaction>
</comment>
<evidence type="ECO:0000256" key="15">
    <source>
        <dbReference type="RuleBase" id="RU364006"/>
    </source>
</evidence>
<feature type="binding site" evidence="14">
    <location>
        <position position="91"/>
    </location>
    <ligand>
        <name>Zn(2+)</name>
        <dbReference type="ChEBI" id="CHEBI:29105"/>
        <note>catalytic</note>
    </ligand>
</feature>
<dbReference type="EC" id="3.5.4.5" evidence="4 15"/>
<comment type="similarity">
    <text evidence="3 15">Belongs to the cytidine and deoxycytidylate deaminase family.</text>
</comment>
<dbReference type="InterPro" id="IPR002125">
    <property type="entry name" value="CMP_dCMP_dom"/>
</dbReference>
<evidence type="ECO:0000256" key="1">
    <source>
        <dbReference type="ARBA" id="ARBA00001947"/>
    </source>
</evidence>
<evidence type="ECO:0000256" key="11">
    <source>
        <dbReference type="ARBA" id="ARBA00049558"/>
    </source>
</evidence>
<dbReference type="CDD" id="cd01283">
    <property type="entry name" value="cytidine_deaminase"/>
    <property type="match status" value="1"/>
</dbReference>
<dbReference type="InterPro" id="IPR006262">
    <property type="entry name" value="Cyt_deam_tetra"/>
</dbReference>
<sequence>MNKQELIAAAAVARLKAYAPYSNFKVGAALLTRDGKLFHGCNVENASYGLCNCAERTAFFSAIAEGYQPGDFAQLAVIGETEGPIAPCGACRQVILELGGNELPVLLTNLKGDVFETTAAAQLPNAFGGADLKK</sequence>
<comment type="function">
    <text evidence="2 15">This enzyme scavenges exogenous and endogenous cytidine and 2'-deoxycytidine for UMP synthesis.</text>
</comment>
<comment type="cofactor">
    <cofactor evidence="1 14 15">
        <name>Zn(2+)</name>
        <dbReference type="ChEBI" id="CHEBI:29105"/>
    </cofactor>
</comment>
<evidence type="ECO:0000256" key="5">
    <source>
        <dbReference type="ARBA" id="ARBA00018266"/>
    </source>
</evidence>
<dbReference type="Gene3D" id="3.40.140.10">
    <property type="entry name" value="Cytidine Deaminase, domain 2"/>
    <property type="match status" value="1"/>
</dbReference>
<feature type="binding site" evidence="13">
    <location>
        <begin position="42"/>
        <end position="48"/>
    </location>
    <ligand>
        <name>substrate</name>
    </ligand>
</feature>
<comment type="caution">
    <text evidence="17">The sequence shown here is derived from an EMBL/GenBank/DDBJ whole genome shotgun (WGS) entry which is preliminary data.</text>
</comment>
<evidence type="ECO:0000256" key="12">
    <source>
        <dbReference type="PIRSR" id="PIRSR606262-1"/>
    </source>
</evidence>
<feature type="binding site" evidence="14">
    <location>
        <position position="88"/>
    </location>
    <ligand>
        <name>Zn(2+)</name>
        <dbReference type="ChEBI" id="CHEBI:29105"/>
        <note>catalytic</note>
    </ligand>
</feature>
<dbReference type="InterPro" id="IPR016193">
    <property type="entry name" value="Cytidine_deaminase-like"/>
</dbReference>
<dbReference type="GO" id="GO:0008270">
    <property type="term" value="F:zinc ion binding"/>
    <property type="evidence" value="ECO:0007669"/>
    <property type="project" value="UniProtKB-UniRule"/>
</dbReference>
<evidence type="ECO:0000256" key="7">
    <source>
        <dbReference type="ARBA" id="ARBA00022801"/>
    </source>
</evidence>
<evidence type="ECO:0000256" key="10">
    <source>
        <dbReference type="ARBA" id="ARBA00049252"/>
    </source>
</evidence>
<evidence type="ECO:0000256" key="4">
    <source>
        <dbReference type="ARBA" id="ARBA00012783"/>
    </source>
</evidence>
<evidence type="ECO:0000256" key="6">
    <source>
        <dbReference type="ARBA" id="ARBA00022723"/>
    </source>
</evidence>
<dbReference type="AlphaFoldDB" id="A0A845I6F1"/>
<feature type="active site" description="Proton donor" evidence="12">
    <location>
        <position position="55"/>
    </location>
</feature>
<keyword evidence="8 14" id="KW-0862">Zinc</keyword>
<keyword evidence="18" id="KW-1185">Reference proteome</keyword>
<evidence type="ECO:0000256" key="13">
    <source>
        <dbReference type="PIRSR" id="PIRSR606262-2"/>
    </source>
</evidence>
<dbReference type="GO" id="GO:0072527">
    <property type="term" value="P:pyrimidine-containing compound metabolic process"/>
    <property type="evidence" value="ECO:0007669"/>
    <property type="project" value="UniProtKB-ARBA"/>
</dbReference>